<dbReference type="Gene3D" id="2.40.50.140">
    <property type="entry name" value="Nucleic acid-binding proteins"/>
    <property type="match status" value="3"/>
</dbReference>
<dbReference type="AlphaFoldDB" id="A0A9D2DWL6"/>
<feature type="binding site" evidence="5">
    <location>
        <position position="71"/>
    </location>
    <ligand>
        <name>(2E)-4-hydroxy-3-methylbut-2-enyl diphosphate</name>
        <dbReference type="ChEBI" id="CHEBI:128753"/>
    </ligand>
</feature>
<keyword evidence="4 5" id="KW-0411">Iron-sulfur</keyword>
<dbReference type="GO" id="GO:0051745">
    <property type="term" value="F:4-hydroxy-3-methylbut-2-enyl diphosphate reductase activity"/>
    <property type="evidence" value="ECO:0007669"/>
    <property type="project" value="UniProtKB-UniRule"/>
</dbReference>
<dbReference type="GO" id="GO:0016114">
    <property type="term" value="P:terpenoid biosynthetic process"/>
    <property type="evidence" value="ECO:0007669"/>
    <property type="project" value="UniProtKB-UniRule"/>
</dbReference>
<evidence type="ECO:0000313" key="9">
    <source>
        <dbReference type="Proteomes" id="UP000824044"/>
    </source>
</evidence>
<feature type="binding site" evidence="5">
    <location>
        <position position="93"/>
    </location>
    <ligand>
        <name>[4Fe-4S] cluster</name>
        <dbReference type="ChEBI" id="CHEBI:49883"/>
    </ligand>
</feature>
<feature type="binding site" evidence="5">
    <location>
        <position position="260"/>
    </location>
    <ligand>
        <name>isopentenyl diphosphate</name>
        <dbReference type="ChEBI" id="CHEBI:128769"/>
    </ligand>
</feature>
<dbReference type="SMART" id="SM00316">
    <property type="entry name" value="S1"/>
    <property type="match status" value="3"/>
</dbReference>
<evidence type="ECO:0000313" key="8">
    <source>
        <dbReference type="EMBL" id="HIZ24348.1"/>
    </source>
</evidence>
<dbReference type="GO" id="GO:0019288">
    <property type="term" value="P:isopentenyl diphosphate biosynthetic process, methylerythritol 4-phosphate pathway"/>
    <property type="evidence" value="ECO:0007669"/>
    <property type="project" value="UniProtKB-UniRule"/>
</dbReference>
<comment type="function">
    <text evidence="5">Catalyzes the conversion of 1-hydroxy-2-methyl-2-(E)-butenyl 4-diphosphate (HMBPP) into a mixture of isopentenyl diphosphate (IPP) and dimethylallyl diphosphate (DMAPP). Acts in the terminal step of the DOXP/MEP pathway for isoprenoid precursor biosynthesis.</text>
</comment>
<keyword evidence="5" id="KW-0414">Isoprene biosynthesis</keyword>
<organism evidence="8 9">
    <name type="scientific">Candidatus Gallimonas intestinigallinarum</name>
    <dbReference type="NCBI Taxonomy" id="2838604"/>
    <lineage>
        <taxon>Bacteria</taxon>
        <taxon>Bacillati</taxon>
        <taxon>Bacillota</taxon>
        <taxon>Clostridia</taxon>
        <taxon>Candidatus Gallimonas</taxon>
    </lineage>
</organism>
<sequence>MKVYIAKNCGFCSGVRKAVDTAFSVPAENTYILGELIHNEDVNARIRERGIPTVESLAEVPDGARLLIRSHGVPKAVYARCEARGIKVIDCTCKFVANSQHIVELESKAGKVIAITGHREHPEVVGLIGWSEGEVYVFSSEEDDFTCLSGKNVVLLSQTTFSTQRFSKIAEKIKKVCPKTVEIFETICYTTVRRQRETARVAQQSDAILVIGGLNSSNTNKLAEIASPYCKTVIRLKNADDFVYEKIKFCKRVGIVAGASTPDWQTSEVLKKMAENNAEVQVETQVSEETVETPVAEVAAEPEAAPAAEPVAQPAAEAAPAEAPAQEKSAMDEVIAEMDKGSHYKRGQLLTVKIVSATDEGIYVSGSGKADILIDKSELDCEEYSRELYADKIGENIDVMVVDTKSPVKLSEKQVRKVKEEEEMLKGIEEGNEFSVICTGFNKGGLTAELGTYAVFVPAREIRSGYVKELDKMVGKKLRLKMLEIRRERRKEIIASQRVILEAEKAAREAAKAEKEAAFFDSIQVGDIVEGKVERVTSFGAFVSVNGFDCLAHISDLSWTGVKEVTDVLEIGKRYQFKVLKIDRENKKVSIGYKQLQPRPWDTAAERYAEGDIVHGKVVRIVPFGAFVEL</sequence>
<feature type="binding site" evidence="5">
    <location>
        <position position="216"/>
    </location>
    <ligand>
        <name>dimethylallyl diphosphate</name>
        <dbReference type="ChEBI" id="CHEBI:57623"/>
    </ligand>
</feature>
<feature type="binding site" evidence="5">
    <location>
        <position position="38"/>
    </location>
    <ligand>
        <name>(2E)-4-hydroxy-3-methylbut-2-enyl diphosphate</name>
        <dbReference type="ChEBI" id="CHEBI:128753"/>
    </ligand>
</feature>
<feature type="binding site" evidence="5">
    <location>
        <position position="71"/>
    </location>
    <ligand>
        <name>dimethylallyl diphosphate</name>
        <dbReference type="ChEBI" id="CHEBI:57623"/>
    </ligand>
</feature>
<name>A0A9D2DWL6_9FIRM</name>
<comment type="catalytic activity">
    <reaction evidence="5">
        <text>isopentenyl diphosphate + 2 oxidized [2Fe-2S]-[ferredoxin] + H2O = (2E)-4-hydroxy-3-methylbut-2-enyl diphosphate + 2 reduced [2Fe-2S]-[ferredoxin] + 2 H(+)</text>
        <dbReference type="Rhea" id="RHEA:24488"/>
        <dbReference type="Rhea" id="RHEA-COMP:10000"/>
        <dbReference type="Rhea" id="RHEA-COMP:10001"/>
        <dbReference type="ChEBI" id="CHEBI:15377"/>
        <dbReference type="ChEBI" id="CHEBI:15378"/>
        <dbReference type="ChEBI" id="CHEBI:33737"/>
        <dbReference type="ChEBI" id="CHEBI:33738"/>
        <dbReference type="ChEBI" id="CHEBI:128753"/>
        <dbReference type="ChEBI" id="CHEBI:128769"/>
        <dbReference type="EC" id="1.17.7.4"/>
    </reaction>
</comment>
<feature type="binding site" evidence="5">
    <location>
        <position position="159"/>
    </location>
    <ligand>
        <name>(2E)-4-hydroxy-3-methylbut-2-enyl diphosphate</name>
        <dbReference type="ChEBI" id="CHEBI:128753"/>
    </ligand>
</feature>
<feature type="binding site" evidence="5">
    <location>
        <position position="260"/>
    </location>
    <ligand>
        <name>(2E)-4-hydroxy-3-methylbut-2-enyl diphosphate</name>
        <dbReference type="ChEBI" id="CHEBI:128753"/>
    </ligand>
</feature>
<evidence type="ECO:0000256" key="3">
    <source>
        <dbReference type="ARBA" id="ARBA00023004"/>
    </source>
</evidence>
<evidence type="ECO:0000256" key="5">
    <source>
        <dbReference type="HAMAP-Rule" id="MF_00191"/>
    </source>
</evidence>
<feature type="active site" description="Proton donor" evidence="5">
    <location>
        <position position="123"/>
    </location>
</feature>
<evidence type="ECO:0000256" key="1">
    <source>
        <dbReference type="ARBA" id="ARBA00022485"/>
    </source>
</evidence>
<comment type="pathway">
    <text evidence="5">Isoprenoid biosynthesis; isopentenyl diphosphate biosynthesis via DXP pathway; isopentenyl diphosphate from 1-deoxy-D-xylulose 5-phosphate: step 6/6.</text>
</comment>
<dbReference type="EMBL" id="DXBS01000053">
    <property type="protein sequence ID" value="HIZ24348.1"/>
    <property type="molecule type" value="Genomic_DNA"/>
</dbReference>
<keyword evidence="1 5" id="KW-0004">4Fe-4S</keyword>
<feature type="binding site" evidence="5">
    <location>
        <position position="38"/>
    </location>
    <ligand>
        <name>dimethylallyl diphosphate</name>
        <dbReference type="ChEBI" id="CHEBI:57623"/>
    </ligand>
</feature>
<dbReference type="InterPro" id="IPR003029">
    <property type="entry name" value="S1_domain"/>
</dbReference>
<feature type="binding site" evidence="5">
    <location>
        <position position="217"/>
    </location>
    <ligand>
        <name>isopentenyl diphosphate</name>
        <dbReference type="ChEBI" id="CHEBI:128769"/>
    </ligand>
</feature>
<feature type="binding site" evidence="5">
    <location>
        <position position="71"/>
    </location>
    <ligand>
        <name>isopentenyl diphosphate</name>
        <dbReference type="ChEBI" id="CHEBI:128769"/>
    </ligand>
</feature>
<dbReference type="NCBIfam" id="TIGR00216">
    <property type="entry name" value="ispH_lytB"/>
    <property type="match status" value="1"/>
</dbReference>
<dbReference type="Pfam" id="PF02401">
    <property type="entry name" value="LYTB"/>
    <property type="match status" value="1"/>
</dbReference>
<dbReference type="GO" id="GO:0003676">
    <property type="term" value="F:nucleic acid binding"/>
    <property type="evidence" value="ECO:0007669"/>
    <property type="project" value="InterPro"/>
</dbReference>
<feature type="binding site" evidence="5">
    <location>
        <position position="217"/>
    </location>
    <ligand>
        <name>(2E)-4-hydroxy-3-methylbut-2-enyl diphosphate</name>
        <dbReference type="ChEBI" id="CHEBI:128753"/>
    </ligand>
</feature>
<evidence type="ECO:0000256" key="2">
    <source>
        <dbReference type="ARBA" id="ARBA00022723"/>
    </source>
</evidence>
<dbReference type="Gene3D" id="3.40.50.11270">
    <property type="match status" value="1"/>
</dbReference>
<comment type="catalytic activity">
    <reaction evidence="5">
        <text>dimethylallyl diphosphate + 2 oxidized [2Fe-2S]-[ferredoxin] + H2O = (2E)-4-hydroxy-3-methylbut-2-enyl diphosphate + 2 reduced [2Fe-2S]-[ferredoxin] + 2 H(+)</text>
        <dbReference type="Rhea" id="RHEA:24825"/>
        <dbReference type="Rhea" id="RHEA-COMP:10000"/>
        <dbReference type="Rhea" id="RHEA-COMP:10001"/>
        <dbReference type="ChEBI" id="CHEBI:15377"/>
        <dbReference type="ChEBI" id="CHEBI:15378"/>
        <dbReference type="ChEBI" id="CHEBI:33737"/>
        <dbReference type="ChEBI" id="CHEBI:33738"/>
        <dbReference type="ChEBI" id="CHEBI:57623"/>
        <dbReference type="ChEBI" id="CHEBI:128753"/>
        <dbReference type="EC" id="1.17.7.4"/>
    </reaction>
</comment>
<feature type="domain" description="S1 motif" evidence="7">
    <location>
        <begin position="526"/>
        <end position="594"/>
    </location>
</feature>
<dbReference type="HAMAP" id="MF_00191">
    <property type="entry name" value="IspH"/>
    <property type="match status" value="1"/>
</dbReference>
<protein>
    <recommendedName>
        <fullName evidence="5">4-hydroxy-3-methylbut-2-enyl diphosphate reductase</fullName>
        <shortName evidence="5">HMBPP reductase</shortName>
        <ecNumber evidence="5">1.17.7.4</ecNumber>
    </recommendedName>
</protein>
<feature type="region of interest" description="Disordered" evidence="6">
    <location>
        <begin position="300"/>
        <end position="328"/>
    </location>
</feature>
<dbReference type="GO" id="GO:0046872">
    <property type="term" value="F:metal ion binding"/>
    <property type="evidence" value="ECO:0007669"/>
    <property type="project" value="UniProtKB-KW"/>
</dbReference>
<feature type="domain" description="S1 motif" evidence="7">
    <location>
        <begin position="431"/>
        <end position="498"/>
    </location>
</feature>
<feature type="compositionally biased region" description="Low complexity" evidence="6">
    <location>
        <begin position="300"/>
        <end position="327"/>
    </location>
</feature>
<dbReference type="Gene3D" id="3.40.1010.20">
    <property type="entry name" value="4-hydroxy-3-methylbut-2-enyl diphosphate reductase, catalytic domain"/>
    <property type="match status" value="2"/>
</dbReference>
<feature type="binding site" evidence="5">
    <location>
        <position position="216"/>
    </location>
    <ligand>
        <name>isopentenyl diphosphate</name>
        <dbReference type="ChEBI" id="CHEBI:128769"/>
    </ligand>
</feature>
<feature type="binding site" evidence="5">
    <location>
        <position position="216"/>
    </location>
    <ligand>
        <name>(2E)-4-hydroxy-3-methylbut-2-enyl diphosphate</name>
        <dbReference type="ChEBI" id="CHEBI:128753"/>
    </ligand>
</feature>
<reference evidence="8" key="1">
    <citation type="journal article" date="2021" name="PeerJ">
        <title>Extensive microbial diversity within the chicken gut microbiome revealed by metagenomics and culture.</title>
        <authorList>
            <person name="Gilroy R."/>
            <person name="Ravi A."/>
            <person name="Getino M."/>
            <person name="Pursley I."/>
            <person name="Horton D.L."/>
            <person name="Alikhan N.F."/>
            <person name="Baker D."/>
            <person name="Gharbi K."/>
            <person name="Hall N."/>
            <person name="Watson M."/>
            <person name="Adriaenssens E.M."/>
            <person name="Foster-Nyarko E."/>
            <person name="Jarju S."/>
            <person name="Secka A."/>
            <person name="Antonio M."/>
            <person name="Oren A."/>
            <person name="Chaudhuri R.R."/>
            <person name="La Ragione R."/>
            <person name="Hildebrand F."/>
            <person name="Pallen M.J."/>
        </authorList>
    </citation>
    <scope>NUCLEOTIDE SEQUENCE</scope>
    <source>
        <strain evidence="8">CHK33-5263</strain>
    </source>
</reference>
<keyword evidence="5 8" id="KW-0560">Oxidoreductase</keyword>
<proteinExistence type="inferred from homology"/>
<dbReference type="PROSITE" id="PS50126">
    <property type="entry name" value="S1"/>
    <property type="match status" value="3"/>
</dbReference>
<evidence type="ECO:0000256" key="4">
    <source>
        <dbReference type="ARBA" id="ARBA00023014"/>
    </source>
</evidence>
<dbReference type="PANTHER" id="PTHR30426:SF0">
    <property type="entry name" value="4-HYDROXY-3-METHYLBUT-2-ENYL DIPHOSPHATE REDUCTASE"/>
    <property type="match status" value="1"/>
</dbReference>
<feature type="binding site" evidence="5">
    <location>
        <position position="12"/>
    </location>
    <ligand>
        <name>[4Fe-4S] cluster</name>
        <dbReference type="ChEBI" id="CHEBI:49883"/>
    </ligand>
</feature>
<feature type="binding site" evidence="5">
    <location>
        <position position="121"/>
    </location>
    <ligand>
        <name>dimethylallyl diphosphate</name>
        <dbReference type="ChEBI" id="CHEBI:57623"/>
    </ligand>
</feature>
<dbReference type="InterPro" id="IPR003451">
    <property type="entry name" value="LytB/IspH"/>
</dbReference>
<feature type="binding site" evidence="5">
    <location>
        <position position="260"/>
    </location>
    <ligand>
        <name>dimethylallyl diphosphate</name>
        <dbReference type="ChEBI" id="CHEBI:57623"/>
    </ligand>
</feature>
<feature type="binding site" evidence="5">
    <location>
        <position position="121"/>
    </location>
    <ligand>
        <name>isopentenyl diphosphate</name>
        <dbReference type="ChEBI" id="CHEBI:128769"/>
    </ligand>
</feature>
<dbReference type="Pfam" id="PF00575">
    <property type="entry name" value="S1"/>
    <property type="match status" value="1"/>
</dbReference>
<gene>
    <name evidence="5 8" type="primary">ispH</name>
    <name evidence="8" type="ORF">H9812_02585</name>
</gene>
<dbReference type="SUPFAM" id="SSF50249">
    <property type="entry name" value="Nucleic acid-binding proteins"/>
    <property type="match status" value="3"/>
</dbReference>
<accession>A0A9D2DWL6</accession>
<feature type="binding site" evidence="5">
    <location>
        <position position="188"/>
    </location>
    <ligand>
        <name>[4Fe-4S] cluster</name>
        <dbReference type="ChEBI" id="CHEBI:49883"/>
    </ligand>
</feature>
<feature type="binding site" evidence="5">
    <location>
        <position position="121"/>
    </location>
    <ligand>
        <name>(2E)-4-hydroxy-3-methylbut-2-enyl diphosphate</name>
        <dbReference type="ChEBI" id="CHEBI:128753"/>
    </ligand>
</feature>
<evidence type="ECO:0000256" key="6">
    <source>
        <dbReference type="SAM" id="MobiDB-lite"/>
    </source>
</evidence>
<comment type="caution">
    <text evidence="8">The sequence shown here is derived from an EMBL/GenBank/DDBJ whole genome shotgun (WGS) entry which is preliminary data.</text>
</comment>
<comment type="pathway">
    <text evidence="5">Isoprenoid biosynthesis; dimethylallyl diphosphate biosynthesis; dimethylallyl diphosphate from (2E)-4-hydroxy-3-methylbutenyl diphosphate: step 1/1.</text>
</comment>
<comment type="similarity">
    <text evidence="5">Belongs to the IspH family.</text>
</comment>
<evidence type="ECO:0000259" key="7">
    <source>
        <dbReference type="PROSITE" id="PS50126"/>
    </source>
</evidence>
<feature type="binding site" evidence="5">
    <location>
        <position position="218"/>
    </location>
    <ligand>
        <name>(2E)-4-hydroxy-3-methylbut-2-enyl diphosphate</name>
        <dbReference type="ChEBI" id="CHEBI:128753"/>
    </ligand>
</feature>
<keyword evidence="3 5" id="KW-0408">Iron</keyword>
<dbReference type="CDD" id="cd13944">
    <property type="entry name" value="lytB_ispH"/>
    <property type="match status" value="1"/>
</dbReference>
<dbReference type="GO" id="GO:0050992">
    <property type="term" value="P:dimethylallyl diphosphate biosynthetic process"/>
    <property type="evidence" value="ECO:0007669"/>
    <property type="project" value="UniProtKB-UniRule"/>
</dbReference>
<feature type="binding site" evidence="5">
    <location>
        <position position="218"/>
    </location>
    <ligand>
        <name>isopentenyl diphosphate</name>
        <dbReference type="ChEBI" id="CHEBI:128769"/>
    </ligand>
</feature>
<feature type="binding site" evidence="5">
    <location>
        <position position="217"/>
    </location>
    <ligand>
        <name>dimethylallyl diphosphate</name>
        <dbReference type="ChEBI" id="CHEBI:57623"/>
    </ligand>
</feature>
<dbReference type="PANTHER" id="PTHR30426">
    <property type="entry name" value="4-HYDROXY-3-METHYLBUT-2-ENYL DIPHOSPHATE REDUCTASE"/>
    <property type="match status" value="1"/>
</dbReference>
<feature type="binding site" evidence="5">
    <location>
        <position position="218"/>
    </location>
    <ligand>
        <name>dimethylallyl diphosphate</name>
        <dbReference type="ChEBI" id="CHEBI:57623"/>
    </ligand>
</feature>
<feature type="domain" description="S1 motif" evidence="7">
    <location>
        <begin position="611"/>
        <end position="630"/>
    </location>
</feature>
<feature type="binding site" evidence="5">
    <location>
        <position position="38"/>
    </location>
    <ligand>
        <name>isopentenyl diphosphate</name>
        <dbReference type="ChEBI" id="CHEBI:128769"/>
    </ligand>
</feature>
<dbReference type="EC" id="1.17.7.4" evidence="5"/>
<dbReference type="GO" id="GO:0051539">
    <property type="term" value="F:4 iron, 4 sulfur cluster binding"/>
    <property type="evidence" value="ECO:0007669"/>
    <property type="project" value="UniProtKB-UniRule"/>
</dbReference>
<dbReference type="InterPro" id="IPR012340">
    <property type="entry name" value="NA-bd_OB-fold"/>
</dbReference>
<dbReference type="Proteomes" id="UP000824044">
    <property type="component" value="Unassembled WGS sequence"/>
</dbReference>
<keyword evidence="2 5" id="KW-0479">Metal-binding</keyword>
<reference evidence="8" key="2">
    <citation type="submission" date="2021-04" db="EMBL/GenBank/DDBJ databases">
        <authorList>
            <person name="Gilroy R."/>
        </authorList>
    </citation>
    <scope>NUCLEOTIDE SEQUENCE</scope>
    <source>
        <strain evidence="8">CHK33-5263</strain>
    </source>
</reference>
<comment type="cofactor">
    <cofactor evidence="5">
        <name>[4Fe-4S] cluster</name>
        <dbReference type="ChEBI" id="CHEBI:49883"/>
    </cofactor>
    <text evidence="5">Binds 1 [4Fe-4S] cluster per subunit.</text>
</comment>